<name>A0A2A8HEQ6_9BACI</name>
<dbReference type="AlphaFoldDB" id="A0A2A8HEQ6"/>
<feature type="region of interest" description="Disordered" evidence="1">
    <location>
        <begin position="79"/>
        <end position="111"/>
    </location>
</feature>
<dbReference type="Proteomes" id="UP000220841">
    <property type="component" value="Unassembled WGS sequence"/>
</dbReference>
<protein>
    <submittedName>
        <fullName evidence="2">Uncharacterized protein</fullName>
    </submittedName>
</protein>
<organism evidence="2 3">
    <name type="scientific">Bacillus toyonensis</name>
    <dbReference type="NCBI Taxonomy" id="155322"/>
    <lineage>
        <taxon>Bacteria</taxon>
        <taxon>Bacillati</taxon>
        <taxon>Bacillota</taxon>
        <taxon>Bacilli</taxon>
        <taxon>Bacillales</taxon>
        <taxon>Bacillaceae</taxon>
        <taxon>Bacillus</taxon>
        <taxon>Bacillus cereus group</taxon>
    </lineage>
</organism>
<evidence type="ECO:0000313" key="3">
    <source>
        <dbReference type="Proteomes" id="UP000220841"/>
    </source>
</evidence>
<sequence>MEPKKLQMSINPTKTPEAYHLVKRWENEGSGEKGYENKKILEVLNAWSNLMELHGVTDTMKLAMLLARGNSAPIQSVSNEIRYRKEEESVSSSEKTKDGVTEEEDPNDEDYLAILAGVQANAKVKRDS</sequence>
<evidence type="ECO:0000256" key="1">
    <source>
        <dbReference type="SAM" id="MobiDB-lite"/>
    </source>
</evidence>
<dbReference type="EMBL" id="NUBY01000053">
    <property type="protein sequence ID" value="PEQ06757.1"/>
    <property type="molecule type" value="Genomic_DNA"/>
</dbReference>
<dbReference type="RefSeq" id="WP_098226556.1">
    <property type="nucleotide sequence ID" value="NZ_NUBY01000053.1"/>
</dbReference>
<evidence type="ECO:0000313" key="2">
    <source>
        <dbReference type="EMBL" id="PEQ06757.1"/>
    </source>
</evidence>
<feature type="compositionally biased region" description="Acidic residues" evidence="1">
    <location>
        <begin position="101"/>
        <end position="111"/>
    </location>
</feature>
<reference evidence="2 3" key="1">
    <citation type="submission" date="2017-09" db="EMBL/GenBank/DDBJ databases">
        <title>Large-scale bioinformatics analysis of Bacillus genomes uncovers conserved roles of natural products in bacterial physiology.</title>
        <authorList>
            <consortium name="Agbiome Team Llc"/>
            <person name="Bleich R.M."/>
            <person name="Grubbs K.J."/>
            <person name="Santa Maria K.C."/>
            <person name="Allen S.E."/>
            <person name="Farag S."/>
            <person name="Shank E.A."/>
            <person name="Bowers A."/>
        </authorList>
    </citation>
    <scope>NUCLEOTIDE SEQUENCE [LARGE SCALE GENOMIC DNA]</scope>
    <source>
        <strain evidence="2 3">AFS021349</strain>
    </source>
</reference>
<feature type="compositionally biased region" description="Basic and acidic residues" evidence="1">
    <location>
        <begin position="81"/>
        <end position="100"/>
    </location>
</feature>
<proteinExistence type="predicted"/>
<accession>A0A2A8HEQ6</accession>
<gene>
    <name evidence="2" type="ORF">CN585_14325</name>
</gene>
<comment type="caution">
    <text evidence="2">The sequence shown here is derived from an EMBL/GenBank/DDBJ whole genome shotgun (WGS) entry which is preliminary data.</text>
</comment>